<dbReference type="EMBL" id="NJET01000018">
    <property type="protein sequence ID" value="PHH65417.1"/>
    <property type="molecule type" value="Genomic_DNA"/>
</dbReference>
<feature type="domain" description="F-box" evidence="2">
    <location>
        <begin position="8"/>
        <end position="54"/>
    </location>
</feature>
<dbReference type="STRING" id="1399860.A0A2C5Y9N2"/>
<dbReference type="PROSITE" id="PS50181">
    <property type="entry name" value="FBOX"/>
    <property type="match status" value="1"/>
</dbReference>
<dbReference type="AlphaFoldDB" id="A0A2C5Y9N2"/>
<sequence>MASYSTKMTCLASVPIEILLEIYRHLDLDSVFKICLTSKSFQAFFEPRKALVLIPILEREFSPFAELLQVYTASPNDVDVQSQRCKPRRIAFRRFIGDQGIVLNHLTASQPVCSEKQEDGFYAVVGCPSRNPQFQTRETKTTLLTEADLRPLMQMCQLVRKWEELFPHMRWFHEPENCRFLRAHEQFRFRRALYRWWLYGIYFHGDHPRPRIGHPQPFASDVRISQMRLHSTAELLELMDLLETVKDVIFNYICPRLDPELQRSWNSRPYLDRSQSLATSWNDQSLWGRIIRTYFKLGPRELLYYFENICSYPRDRLISEIRLGHPEFTLDQESMQIAIRCALDERQWLVQNLSLADEAGGGIIDFDDERDEERHLAGGDASPAGVPPEGSKFVQTSSRYSPRGDDGSHLESYYSVHLPEPGT</sequence>
<proteinExistence type="predicted"/>
<evidence type="ECO:0000313" key="4">
    <source>
        <dbReference type="Proteomes" id="UP000226192"/>
    </source>
</evidence>
<accession>A0A2C5Y9N2</accession>
<comment type="caution">
    <text evidence="3">The sequence shown here is derived from an EMBL/GenBank/DDBJ whole genome shotgun (WGS) entry which is preliminary data.</text>
</comment>
<name>A0A2C5Y9N2_9HYPO</name>
<gene>
    <name evidence="3" type="ORF">CDD81_2521</name>
</gene>
<protein>
    <recommendedName>
        <fullName evidence="2">F-box domain-containing protein</fullName>
    </recommendedName>
</protein>
<dbReference type="Pfam" id="PF00646">
    <property type="entry name" value="F-box"/>
    <property type="match status" value="1"/>
</dbReference>
<dbReference type="CDD" id="cd09917">
    <property type="entry name" value="F-box_SF"/>
    <property type="match status" value="1"/>
</dbReference>
<evidence type="ECO:0000259" key="2">
    <source>
        <dbReference type="PROSITE" id="PS50181"/>
    </source>
</evidence>
<dbReference type="OrthoDB" id="1638493at2759"/>
<dbReference type="InterPro" id="IPR001810">
    <property type="entry name" value="F-box_dom"/>
</dbReference>
<dbReference type="SUPFAM" id="SSF81383">
    <property type="entry name" value="F-box domain"/>
    <property type="match status" value="1"/>
</dbReference>
<organism evidence="3 4">
    <name type="scientific">Ophiocordyceps australis</name>
    <dbReference type="NCBI Taxonomy" id="1399860"/>
    <lineage>
        <taxon>Eukaryota</taxon>
        <taxon>Fungi</taxon>
        <taxon>Dikarya</taxon>
        <taxon>Ascomycota</taxon>
        <taxon>Pezizomycotina</taxon>
        <taxon>Sordariomycetes</taxon>
        <taxon>Hypocreomycetidae</taxon>
        <taxon>Hypocreales</taxon>
        <taxon>Ophiocordycipitaceae</taxon>
        <taxon>Ophiocordyceps</taxon>
    </lineage>
</organism>
<feature type="region of interest" description="Disordered" evidence="1">
    <location>
        <begin position="374"/>
        <end position="423"/>
    </location>
</feature>
<keyword evidence="4" id="KW-1185">Reference proteome</keyword>
<reference evidence="3 4" key="1">
    <citation type="submission" date="2017-06" db="EMBL/GenBank/DDBJ databases">
        <title>Ant-infecting Ophiocordyceps genomes reveal a high diversity of potential behavioral manipulation genes and a possible major role for enterotoxins.</title>
        <authorList>
            <person name="De Bekker C."/>
            <person name="Evans H.C."/>
            <person name="Brachmann A."/>
            <person name="Hughes D.P."/>
        </authorList>
    </citation>
    <scope>NUCLEOTIDE SEQUENCE [LARGE SCALE GENOMIC DNA]</scope>
    <source>
        <strain evidence="3 4">Map64</strain>
    </source>
</reference>
<dbReference type="Proteomes" id="UP000226192">
    <property type="component" value="Unassembled WGS sequence"/>
</dbReference>
<dbReference type="InterPro" id="IPR036047">
    <property type="entry name" value="F-box-like_dom_sf"/>
</dbReference>
<evidence type="ECO:0000256" key="1">
    <source>
        <dbReference type="SAM" id="MobiDB-lite"/>
    </source>
</evidence>
<evidence type="ECO:0000313" key="3">
    <source>
        <dbReference type="EMBL" id="PHH65417.1"/>
    </source>
</evidence>